<evidence type="ECO:0000313" key="1">
    <source>
        <dbReference type="EMBL" id="OCF29339.1"/>
    </source>
</evidence>
<organism evidence="1">
    <name type="scientific">Kwoniella bestiolae CBS 10118</name>
    <dbReference type="NCBI Taxonomy" id="1296100"/>
    <lineage>
        <taxon>Eukaryota</taxon>
        <taxon>Fungi</taxon>
        <taxon>Dikarya</taxon>
        <taxon>Basidiomycota</taxon>
        <taxon>Agaricomycotina</taxon>
        <taxon>Tremellomycetes</taxon>
        <taxon>Tremellales</taxon>
        <taxon>Cryptococcaceae</taxon>
        <taxon>Kwoniella</taxon>
    </lineage>
</organism>
<name>A0A1B9GEB9_9TREE</name>
<dbReference type="VEuPathDB" id="FungiDB:I302_00841"/>
<accession>A0A1B9GEB9</accession>
<proteinExistence type="predicted"/>
<dbReference type="AlphaFoldDB" id="A0A1B9GEB9"/>
<sequence length="119" mass="13229">MPKAVDLKSTFRHTLDREYMCSVNTDTSAPWITEFPCHMEAAAGTDDNSQHVLEPKSTKPITAASDIFSSAMRSTICSGIWAKVEPRKVRLESISAENTNAFNSGTAQVNKFWFVRDKA</sequence>
<reference evidence="1" key="2">
    <citation type="submission" date="2014-01" db="EMBL/GenBank/DDBJ databases">
        <title>Evolution of pathogenesis and genome organization in the Tremellales.</title>
        <authorList>
            <person name="Cuomo C."/>
            <person name="Litvintseva A."/>
            <person name="Heitman J."/>
            <person name="Chen Y."/>
            <person name="Sun S."/>
            <person name="Springer D."/>
            <person name="Dromer F."/>
            <person name="Young S."/>
            <person name="Zeng Q."/>
            <person name="Chapman S."/>
            <person name="Gujja S."/>
            <person name="Saif S."/>
            <person name="Birren B."/>
        </authorList>
    </citation>
    <scope>NUCLEOTIDE SEQUENCE</scope>
    <source>
        <strain evidence="1">CBS 10118</strain>
    </source>
</reference>
<protein>
    <submittedName>
        <fullName evidence="1">Uncharacterized protein</fullName>
    </submittedName>
</protein>
<reference evidence="1" key="1">
    <citation type="submission" date="2013-07" db="EMBL/GenBank/DDBJ databases">
        <title>The Genome Sequence of Cryptococcus bestiolae CBS10118.</title>
        <authorList>
            <consortium name="The Broad Institute Genome Sequencing Platform"/>
            <person name="Cuomo C."/>
            <person name="Litvintseva A."/>
            <person name="Chen Y."/>
            <person name="Heitman J."/>
            <person name="Sun S."/>
            <person name="Springer D."/>
            <person name="Dromer F."/>
            <person name="Young S.K."/>
            <person name="Zeng Q."/>
            <person name="Gargeya S."/>
            <person name="Fitzgerald M."/>
            <person name="Abouelleil A."/>
            <person name="Alvarado L."/>
            <person name="Berlin A.M."/>
            <person name="Chapman S.B."/>
            <person name="Dewar J."/>
            <person name="Goldberg J."/>
            <person name="Griggs A."/>
            <person name="Gujja S."/>
            <person name="Hansen M."/>
            <person name="Howarth C."/>
            <person name="Imamovic A."/>
            <person name="Larimer J."/>
            <person name="McCowan C."/>
            <person name="Murphy C."/>
            <person name="Pearson M."/>
            <person name="Priest M."/>
            <person name="Roberts A."/>
            <person name="Saif S."/>
            <person name="Shea T."/>
            <person name="Sykes S."/>
            <person name="Wortman J."/>
            <person name="Nusbaum C."/>
            <person name="Birren B."/>
        </authorList>
    </citation>
    <scope>NUCLEOTIDE SEQUENCE [LARGE SCALE GENOMIC DNA]</scope>
    <source>
        <strain evidence="1">CBS 10118</strain>
    </source>
</reference>
<gene>
    <name evidence="1" type="ORF">I302_00841</name>
</gene>
<dbReference type="EMBL" id="KI894018">
    <property type="protein sequence ID" value="OCF29339.1"/>
    <property type="molecule type" value="Genomic_DNA"/>
</dbReference>